<dbReference type="Proteomes" id="UP001500689">
    <property type="component" value="Unassembled WGS sequence"/>
</dbReference>
<dbReference type="Gene3D" id="3.90.226.10">
    <property type="entry name" value="2-enoyl-CoA Hydratase, Chain A, domain 1"/>
    <property type="match status" value="1"/>
</dbReference>
<protein>
    <submittedName>
        <fullName evidence="3">Enoyl-CoA hydratase/isomerase family protein</fullName>
    </submittedName>
</protein>
<dbReference type="PANTHER" id="PTHR43459">
    <property type="entry name" value="ENOYL-COA HYDRATASE"/>
    <property type="match status" value="1"/>
</dbReference>
<evidence type="ECO:0000256" key="2">
    <source>
        <dbReference type="RuleBase" id="RU003707"/>
    </source>
</evidence>
<dbReference type="PANTHER" id="PTHR43459:SF3">
    <property type="entry name" value="ENOYL-COA HYDRATASE ECHA15 (ENOYL HYDRASE) (UNSATURATED ACYL-COA HYDRATASE) (CROTONASE)-RELATED"/>
    <property type="match status" value="1"/>
</dbReference>
<dbReference type="Pfam" id="PF00378">
    <property type="entry name" value="ECH_1"/>
    <property type="match status" value="1"/>
</dbReference>
<comment type="similarity">
    <text evidence="1 2">Belongs to the enoyl-CoA hydratase/isomerase family.</text>
</comment>
<dbReference type="Gene3D" id="1.10.12.10">
    <property type="entry name" value="Lyase 2-enoyl-coa Hydratase, Chain A, domain 2"/>
    <property type="match status" value="1"/>
</dbReference>
<keyword evidence="4" id="KW-1185">Reference proteome</keyword>
<accession>A0ABP6UVV7</accession>
<proteinExistence type="inferred from homology"/>
<dbReference type="PROSITE" id="PS00166">
    <property type="entry name" value="ENOYL_COA_HYDRATASE"/>
    <property type="match status" value="1"/>
</dbReference>
<organism evidence="3 4">
    <name type="scientific">Amycolatopsis ultiminotia</name>
    <dbReference type="NCBI Taxonomy" id="543629"/>
    <lineage>
        <taxon>Bacteria</taxon>
        <taxon>Bacillati</taxon>
        <taxon>Actinomycetota</taxon>
        <taxon>Actinomycetes</taxon>
        <taxon>Pseudonocardiales</taxon>
        <taxon>Pseudonocardiaceae</taxon>
        <taxon>Amycolatopsis</taxon>
    </lineage>
</organism>
<comment type="caution">
    <text evidence="3">The sequence shown here is derived from an EMBL/GenBank/DDBJ whole genome shotgun (WGS) entry which is preliminary data.</text>
</comment>
<dbReference type="SUPFAM" id="SSF52096">
    <property type="entry name" value="ClpP/crotonase"/>
    <property type="match status" value="1"/>
</dbReference>
<name>A0ABP6UVV7_9PSEU</name>
<evidence type="ECO:0000256" key="1">
    <source>
        <dbReference type="ARBA" id="ARBA00005254"/>
    </source>
</evidence>
<evidence type="ECO:0000313" key="4">
    <source>
        <dbReference type="Proteomes" id="UP001500689"/>
    </source>
</evidence>
<dbReference type="InterPro" id="IPR001753">
    <property type="entry name" value="Enoyl-CoA_hydra/iso"/>
</dbReference>
<dbReference type="RefSeq" id="WP_344854155.1">
    <property type="nucleotide sequence ID" value="NZ_BAAAZN010000001.1"/>
</dbReference>
<dbReference type="NCBIfam" id="NF005595">
    <property type="entry name" value="PRK07327.1"/>
    <property type="match status" value="1"/>
</dbReference>
<dbReference type="InterPro" id="IPR029045">
    <property type="entry name" value="ClpP/crotonase-like_dom_sf"/>
</dbReference>
<dbReference type="InterPro" id="IPR014748">
    <property type="entry name" value="Enoyl-CoA_hydra_C"/>
</dbReference>
<reference evidence="4" key="1">
    <citation type="journal article" date="2019" name="Int. J. Syst. Evol. Microbiol.">
        <title>The Global Catalogue of Microorganisms (GCM) 10K type strain sequencing project: providing services to taxonomists for standard genome sequencing and annotation.</title>
        <authorList>
            <consortium name="The Broad Institute Genomics Platform"/>
            <consortium name="The Broad Institute Genome Sequencing Center for Infectious Disease"/>
            <person name="Wu L."/>
            <person name="Ma J."/>
        </authorList>
    </citation>
    <scope>NUCLEOTIDE SEQUENCE [LARGE SCALE GENOMIC DNA]</scope>
    <source>
        <strain evidence="4">JCM 16898</strain>
    </source>
</reference>
<dbReference type="InterPro" id="IPR018376">
    <property type="entry name" value="Enoyl-CoA_hyd/isom_CS"/>
</dbReference>
<dbReference type="CDD" id="cd06558">
    <property type="entry name" value="crotonase-like"/>
    <property type="match status" value="1"/>
</dbReference>
<gene>
    <name evidence="3" type="ORF">GCM10022222_00600</name>
</gene>
<dbReference type="EMBL" id="BAAAZN010000001">
    <property type="protein sequence ID" value="GAA3522661.1"/>
    <property type="molecule type" value="Genomic_DNA"/>
</dbReference>
<evidence type="ECO:0000313" key="3">
    <source>
        <dbReference type="EMBL" id="GAA3522661.1"/>
    </source>
</evidence>
<sequence>MTLNGSEQTAGAVTESEVPPVVYPDYESIELDRPEPHVLRITLARGTMNALDIRLHQDLGAIWRLIDADPTVSAVVLTGRGKAFSAGGDFDMVQRIIDDYDFRCLMWKEGRQLVQNMLDCGKPVVSAIRGPAAGGGLAAALLADVSVAGRTTKLVDGHTTLGVAADDHAVAIWPLLCGLSKAKYYLMTSDAITGEEAERIGLVTFCVDDDQVGAKALEVAVKLANGAPSAIRWTKQSLNNWVRAAWPSFEASLAFGILGFTGPEAREGLAALREKRPPRFGQRSFI</sequence>